<keyword evidence="3 6" id="KW-0812">Transmembrane</keyword>
<dbReference type="EMBL" id="JAMYWD010000005">
    <property type="protein sequence ID" value="KAJ4970216.1"/>
    <property type="molecule type" value="Genomic_DNA"/>
</dbReference>
<feature type="transmembrane region" description="Helical" evidence="6">
    <location>
        <begin position="42"/>
        <end position="65"/>
    </location>
</feature>
<gene>
    <name evidence="7" type="ORF">NE237_003315</name>
</gene>
<dbReference type="AlphaFoldDB" id="A0A9Q0KH52"/>
<reference evidence="7" key="1">
    <citation type="journal article" date="2023" name="Plant J.">
        <title>The genome of the king protea, Protea cynaroides.</title>
        <authorList>
            <person name="Chang J."/>
            <person name="Duong T.A."/>
            <person name="Schoeman C."/>
            <person name="Ma X."/>
            <person name="Roodt D."/>
            <person name="Barker N."/>
            <person name="Li Z."/>
            <person name="Van de Peer Y."/>
            <person name="Mizrachi E."/>
        </authorList>
    </citation>
    <scope>NUCLEOTIDE SEQUENCE</scope>
    <source>
        <tissue evidence="7">Young leaves</tissue>
    </source>
</reference>
<dbReference type="Proteomes" id="UP001141806">
    <property type="component" value="Unassembled WGS sequence"/>
</dbReference>
<name>A0A9Q0KH52_9MAGN</name>
<evidence type="ECO:0000256" key="4">
    <source>
        <dbReference type="ARBA" id="ARBA00022989"/>
    </source>
</evidence>
<protein>
    <recommendedName>
        <fullName evidence="9">Tetraspanin-3</fullName>
    </recommendedName>
</protein>
<keyword evidence="8" id="KW-1185">Reference proteome</keyword>
<evidence type="ECO:0000256" key="5">
    <source>
        <dbReference type="ARBA" id="ARBA00023136"/>
    </source>
</evidence>
<proteinExistence type="inferred from homology"/>
<feature type="transmembrane region" description="Helical" evidence="6">
    <location>
        <begin position="71"/>
        <end position="97"/>
    </location>
</feature>
<dbReference type="GO" id="GO:0009734">
    <property type="term" value="P:auxin-activated signaling pathway"/>
    <property type="evidence" value="ECO:0007669"/>
    <property type="project" value="InterPro"/>
</dbReference>
<comment type="similarity">
    <text evidence="2">Belongs to the tetraspanin (TM4SF) family.</text>
</comment>
<feature type="transmembrane region" description="Helical" evidence="6">
    <location>
        <begin position="239"/>
        <end position="259"/>
    </location>
</feature>
<comment type="subcellular location">
    <subcellularLocation>
        <location evidence="1">Membrane</location>
        <topology evidence="1">Multi-pass membrane protein</topology>
    </subcellularLocation>
</comment>
<evidence type="ECO:0008006" key="9">
    <source>
        <dbReference type="Google" id="ProtNLM"/>
    </source>
</evidence>
<comment type="caution">
    <text evidence="7">The sequence shown here is derived from an EMBL/GenBank/DDBJ whole genome shotgun (WGS) entry which is preliminary data.</text>
</comment>
<sequence>MIKFSNSLIGLINFLTFLLSIAILGGGIWLSTKANNSDCLKFLQWPLIIIGVALMVVSLAGFVGACYRNTFLLWFYLLTMFFIIAAFLVFIVFAYVVTDKGSGRHVMNRNYLDYYLSDYSGWLKERVQKDSYWSKISSCIRDSHVCSKMGVEINGVPESADMFYLRKLSPIQSGCCKPPTVCGYVYENETMWNQGGGTMDYDLDCSTWSNDQSQLCYACNSCRAGVLATVKKHWRKISIVNIVLLVLLVIVYIIGIAAFRNNKRIENDEPYSSTRMTKSQPSRIHF</sequence>
<evidence type="ECO:0000313" key="7">
    <source>
        <dbReference type="EMBL" id="KAJ4970216.1"/>
    </source>
</evidence>
<evidence type="ECO:0000256" key="6">
    <source>
        <dbReference type="SAM" id="Phobius"/>
    </source>
</evidence>
<dbReference type="PRINTS" id="PR00259">
    <property type="entry name" value="TMFOUR"/>
</dbReference>
<evidence type="ECO:0000256" key="3">
    <source>
        <dbReference type="ARBA" id="ARBA00022692"/>
    </source>
</evidence>
<dbReference type="Pfam" id="PF00335">
    <property type="entry name" value="Tetraspanin"/>
    <property type="match status" value="1"/>
</dbReference>
<keyword evidence="5 6" id="KW-0472">Membrane</keyword>
<keyword evidence="4 6" id="KW-1133">Transmembrane helix</keyword>
<feature type="transmembrane region" description="Helical" evidence="6">
    <location>
        <begin position="6"/>
        <end position="30"/>
    </location>
</feature>
<dbReference type="OrthoDB" id="1881997at2759"/>
<dbReference type="InterPro" id="IPR018499">
    <property type="entry name" value="Tetraspanin/Peripherin"/>
</dbReference>
<evidence type="ECO:0000256" key="1">
    <source>
        <dbReference type="ARBA" id="ARBA00004141"/>
    </source>
</evidence>
<evidence type="ECO:0000256" key="2">
    <source>
        <dbReference type="ARBA" id="ARBA00006840"/>
    </source>
</evidence>
<evidence type="ECO:0000313" key="8">
    <source>
        <dbReference type="Proteomes" id="UP001141806"/>
    </source>
</evidence>
<accession>A0A9Q0KH52</accession>
<dbReference type="InterPro" id="IPR044991">
    <property type="entry name" value="TET_plant"/>
</dbReference>
<organism evidence="7 8">
    <name type="scientific">Protea cynaroides</name>
    <dbReference type="NCBI Taxonomy" id="273540"/>
    <lineage>
        <taxon>Eukaryota</taxon>
        <taxon>Viridiplantae</taxon>
        <taxon>Streptophyta</taxon>
        <taxon>Embryophyta</taxon>
        <taxon>Tracheophyta</taxon>
        <taxon>Spermatophyta</taxon>
        <taxon>Magnoliopsida</taxon>
        <taxon>Proteales</taxon>
        <taxon>Proteaceae</taxon>
        <taxon>Protea</taxon>
    </lineage>
</organism>
<dbReference type="GO" id="GO:0016020">
    <property type="term" value="C:membrane"/>
    <property type="evidence" value="ECO:0007669"/>
    <property type="project" value="UniProtKB-SubCell"/>
</dbReference>
<dbReference type="PANTHER" id="PTHR32191">
    <property type="entry name" value="TETRASPANIN-8-RELATED"/>
    <property type="match status" value="1"/>
</dbReference>